<dbReference type="PROSITE" id="PS51481">
    <property type="entry name" value="DHAK"/>
    <property type="match status" value="1"/>
</dbReference>
<dbReference type="GO" id="GO:0005829">
    <property type="term" value="C:cytosol"/>
    <property type="evidence" value="ECO:0007669"/>
    <property type="project" value="TreeGrafter"/>
</dbReference>
<dbReference type="Pfam" id="PF02733">
    <property type="entry name" value="Dak1"/>
    <property type="match status" value="1"/>
</dbReference>
<evidence type="ECO:0000256" key="4">
    <source>
        <dbReference type="ARBA" id="ARBA00022679"/>
    </source>
</evidence>
<protein>
    <recommendedName>
        <fullName evidence="3">phosphoenolpyruvate--glycerone phosphotransferase</fullName>
        <ecNumber evidence="3">2.7.1.121</ecNumber>
    </recommendedName>
</protein>
<dbReference type="KEGG" id="sbo:SBO_1870"/>
<dbReference type="Gene3D" id="3.40.50.10440">
    <property type="entry name" value="Dihydroxyacetone kinase, domain 1"/>
    <property type="match status" value="1"/>
</dbReference>
<evidence type="ECO:0000313" key="9">
    <source>
        <dbReference type="Proteomes" id="UP000007067"/>
    </source>
</evidence>
<dbReference type="FunFam" id="3.30.1180.20:FF:000002">
    <property type="entry name" value="Dihydroxyacetone kinase subunit DhaK"/>
    <property type="match status" value="1"/>
</dbReference>
<dbReference type="EC" id="2.7.1.121" evidence="3"/>
<keyword evidence="6" id="KW-0319">Glycerol metabolism</keyword>
<dbReference type="PANTHER" id="PTHR28629:SF4">
    <property type="entry name" value="TRIOKINASE_FMN CYCLASE"/>
    <property type="match status" value="1"/>
</dbReference>
<dbReference type="Gene3D" id="3.30.1180.20">
    <property type="entry name" value="Dihydroxyacetone kinase, domain 2"/>
    <property type="match status" value="1"/>
</dbReference>
<evidence type="ECO:0000313" key="8">
    <source>
        <dbReference type="EMBL" id="ABB66467.1"/>
    </source>
</evidence>
<organism evidence="8 9">
    <name type="scientific">Shigella boydii serotype 4 (strain Sb227)</name>
    <dbReference type="NCBI Taxonomy" id="300268"/>
    <lineage>
        <taxon>Bacteria</taxon>
        <taxon>Pseudomonadati</taxon>
        <taxon>Pseudomonadota</taxon>
        <taxon>Gammaproteobacteria</taxon>
        <taxon>Enterobacterales</taxon>
        <taxon>Enterobacteriaceae</taxon>
        <taxon>Shigella</taxon>
    </lineage>
</organism>
<gene>
    <name evidence="8" type="ordered locus">SBO_1870</name>
</gene>
<comment type="pathway">
    <text evidence="2">Polyol metabolism; glycerol degradation.</text>
</comment>
<feature type="domain" description="DhaK" evidence="7">
    <location>
        <begin position="17"/>
        <end position="362"/>
    </location>
</feature>
<dbReference type="NCBIfam" id="TIGR02363">
    <property type="entry name" value="dhaK1"/>
    <property type="match status" value="1"/>
</dbReference>
<dbReference type="AlphaFoldDB" id="Q31ZP1"/>
<evidence type="ECO:0000256" key="2">
    <source>
        <dbReference type="ARBA" id="ARBA00004745"/>
    </source>
</evidence>
<dbReference type="InterPro" id="IPR050861">
    <property type="entry name" value="Dihydroxyacetone_Kinase"/>
</dbReference>
<keyword evidence="4 8" id="KW-0808">Transferase</keyword>
<dbReference type="InterPro" id="IPR004006">
    <property type="entry name" value="DhaK_dom"/>
</dbReference>
<comment type="catalytic activity">
    <reaction evidence="1">
        <text>dihydroxyacetone + phosphoenolpyruvate = dihydroxyacetone phosphate + pyruvate</text>
        <dbReference type="Rhea" id="RHEA:18381"/>
        <dbReference type="ChEBI" id="CHEBI:15361"/>
        <dbReference type="ChEBI" id="CHEBI:16016"/>
        <dbReference type="ChEBI" id="CHEBI:57642"/>
        <dbReference type="ChEBI" id="CHEBI:58702"/>
        <dbReference type="EC" id="2.7.1.121"/>
    </reaction>
</comment>
<dbReference type="EMBL" id="CP000036">
    <property type="protein sequence ID" value="ABB66467.1"/>
    <property type="molecule type" value="Genomic_DNA"/>
</dbReference>
<dbReference type="GO" id="GO:0004371">
    <property type="term" value="F:glycerone kinase activity"/>
    <property type="evidence" value="ECO:0007669"/>
    <property type="project" value="InterPro"/>
</dbReference>
<evidence type="ECO:0000256" key="6">
    <source>
        <dbReference type="ARBA" id="ARBA00022798"/>
    </source>
</evidence>
<dbReference type="SUPFAM" id="SSF82549">
    <property type="entry name" value="DAK1/DegV-like"/>
    <property type="match status" value="1"/>
</dbReference>
<sequence length="379" mass="40877">MPYRNCWSKIMKKLINDVQDVLDEQLAGLAKAHPSLTLHQDPVYVTRADAPVAGKVALLSGGGSGHEPMHCGYIGQGMLSGACPGEIFTSPTPDKIFECAMQVDGGEGVLLIIKNYTGDILNFETATELLHDSGVKVTTVVIDDDVAVKDSLYTAGRRGVANTVLIEKLVGAAAERGDSLDACAELGRKLNNQGHSIGIALGACTVPAAGKPSFTLADNEMEFGVGIHGEPGIDRRSFSSLDQTVDEMFDTLLGNGSYHRTLRFWDYQQGSWQEEQQTKQPLQSGDRVIALVNNLGATPLSELYGVYNRLTTRCQQAGLTIERNLIGAYCTSLDMTGFSITLLKVDDETLALWDAPVHTPALNWDKLGESNVTEQNSNC</sequence>
<keyword evidence="5 8" id="KW-0418">Kinase</keyword>
<dbReference type="Proteomes" id="UP000007067">
    <property type="component" value="Chromosome"/>
</dbReference>
<evidence type="ECO:0000256" key="5">
    <source>
        <dbReference type="ARBA" id="ARBA00022777"/>
    </source>
</evidence>
<dbReference type="GO" id="GO:0019563">
    <property type="term" value="P:glycerol catabolic process"/>
    <property type="evidence" value="ECO:0007669"/>
    <property type="project" value="TreeGrafter"/>
</dbReference>
<evidence type="ECO:0000259" key="7">
    <source>
        <dbReference type="PROSITE" id="PS51481"/>
    </source>
</evidence>
<proteinExistence type="predicted"/>
<accession>Q31ZP1</accession>
<dbReference type="InterPro" id="IPR012736">
    <property type="entry name" value="DhaK_1"/>
</dbReference>
<dbReference type="GO" id="GO:0047324">
    <property type="term" value="F:phosphoenolpyruvate-glycerone phosphotransferase activity"/>
    <property type="evidence" value="ECO:0007669"/>
    <property type="project" value="UniProtKB-EC"/>
</dbReference>
<dbReference type="FunFam" id="3.40.50.10440:FF:000001">
    <property type="entry name" value="Dihydroxyacetone kinase, DhaK subunit"/>
    <property type="match status" value="1"/>
</dbReference>
<name>Q31ZP1_SHIBS</name>
<dbReference type="PANTHER" id="PTHR28629">
    <property type="entry name" value="TRIOKINASE/FMN CYCLASE"/>
    <property type="match status" value="1"/>
</dbReference>
<reference evidence="8 9" key="1">
    <citation type="journal article" date="2005" name="Nucleic Acids Res.">
        <title>Genome dynamics and diversity of Shigella species, the etiologic agents of bacillary dysentery.</title>
        <authorList>
            <person name="Yang F."/>
            <person name="Yang J."/>
            <person name="Zhang X."/>
            <person name="Chen L."/>
            <person name="Jiang Y."/>
            <person name="Yan Y."/>
            <person name="Tang X."/>
            <person name="Wang J."/>
            <person name="Xiong Z."/>
            <person name="Dong J."/>
            <person name="Xue Y."/>
            <person name="Zhu Y."/>
            <person name="Xu X."/>
            <person name="Sun L."/>
            <person name="Chen S."/>
            <person name="Nie H."/>
            <person name="Peng J."/>
            <person name="Xu J."/>
            <person name="Wang Y."/>
            <person name="Yuan Z."/>
            <person name="Wen Y."/>
            <person name="Yao Z."/>
            <person name="Shen Y."/>
            <person name="Qiang B."/>
            <person name="Hou Y."/>
            <person name="Yu J."/>
            <person name="Jin Q."/>
        </authorList>
    </citation>
    <scope>NUCLEOTIDE SEQUENCE [LARGE SCALE GENOMIC DNA]</scope>
    <source>
        <strain evidence="8 9">Sb227</strain>
    </source>
</reference>
<evidence type="ECO:0000256" key="1">
    <source>
        <dbReference type="ARBA" id="ARBA00001113"/>
    </source>
</evidence>
<dbReference type="HOGENOM" id="CLU_017054_0_0_6"/>
<evidence type="ECO:0000256" key="3">
    <source>
        <dbReference type="ARBA" id="ARBA00012095"/>
    </source>
</evidence>